<dbReference type="PANTHER" id="PTHR33540:SF2">
    <property type="entry name" value="TRNA THREONYLCARBAMOYLADENOSINE BIOSYNTHESIS PROTEIN TSAE"/>
    <property type="match status" value="1"/>
</dbReference>
<dbReference type="GO" id="GO:0005737">
    <property type="term" value="C:cytoplasm"/>
    <property type="evidence" value="ECO:0007669"/>
    <property type="project" value="UniProtKB-SubCell"/>
</dbReference>
<dbReference type="AlphaFoldDB" id="C8WRZ4"/>
<comment type="similarity">
    <text evidence="2">Belongs to the TsaE family.</text>
</comment>
<protein>
    <recommendedName>
        <fullName evidence="3">tRNA threonylcarbamoyladenosine biosynthesis protein TsaE</fullName>
    </recommendedName>
    <alternativeName>
        <fullName evidence="10">t(6)A37 threonylcarbamoyladenosine biosynthesis protein TsaE</fullName>
    </alternativeName>
</protein>
<dbReference type="CDD" id="cd02019">
    <property type="entry name" value="NK"/>
    <property type="match status" value="1"/>
</dbReference>
<name>C8WRZ4_ALIAD</name>
<evidence type="ECO:0000256" key="2">
    <source>
        <dbReference type="ARBA" id="ARBA00007599"/>
    </source>
</evidence>
<evidence type="ECO:0000256" key="8">
    <source>
        <dbReference type="ARBA" id="ARBA00022840"/>
    </source>
</evidence>
<keyword evidence="6" id="KW-0479">Metal-binding</keyword>
<dbReference type="GO" id="GO:0046872">
    <property type="term" value="F:metal ion binding"/>
    <property type="evidence" value="ECO:0007669"/>
    <property type="project" value="UniProtKB-KW"/>
</dbReference>
<keyword evidence="8" id="KW-0067">ATP-binding</keyword>
<evidence type="ECO:0000256" key="5">
    <source>
        <dbReference type="ARBA" id="ARBA00022694"/>
    </source>
</evidence>
<evidence type="ECO:0000256" key="4">
    <source>
        <dbReference type="ARBA" id="ARBA00022490"/>
    </source>
</evidence>
<dbReference type="STRING" id="521098.Aaci_0369"/>
<dbReference type="GO" id="GO:0002949">
    <property type="term" value="P:tRNA threonylcarbamoyladenosine modification"/>
    <property type="evidence" value="ECO:0007669"/>
    <property type="project" value="InterPro"/>
</dbReference>
<dbReference type="Gene3D" id="3.40.50.300">
    <property type="entry name" value="P-loop containing nucleotide triphosphate hydrolases"/>
    <property type="match status" value="1"/>
</dbReference>
<keyword evidence="4" id="KW-0963">Cytoplasm</keyword>
<keyword evidence="5" id="KW-0819">tRNA processing</keyword>
<dbReference type="Pfam" id="PF02367">
    <property type="entry name" value="TsaE"/>
    <property type="match status" value="1"/>
</dbReference>
<reference evidence="11 12" key="2">
    <citation type="journal article" date="2010" name="Stand. Genomic Sci.">
        <title>Complete genome sequence of Alicyclobacillus acidocaldarius type strain (104-IA).</title>
        <authorList>
            <person name="Mavromatis K."/>
            <person name="Sikorski J."/>
            <person name="Lapidus A."/>
            <person name="Glavina Del Rio T."/>
            <person name="Copeland A."/>
            <person name="Tice H."/>
            <person name="Cheng J.F."/>
            <person name="Lucas S."/>
            <person name="Chen F."/>
            <person name="Nolan M."/>
            <person name="Bruce D."/>
            <person name="Goodwin L."/>
            <person name="Pitluck S."/>
            <person name="Ivanova N."/>
            <person name="Ovchinnikova G."/>
            <person name="Pati A."/>
            <person name="Chen A."/>
            <person name="Palaniappan K."/>
            <person name="Land M."/>
            <person name="Hauser L."/>
            <person name="Chang Y.J."/>
            <person name="Jeffries C.D."/>
            <person name="Chain P."/>
            <person name="Meincke L."/>
            <person name="Sims D."/>
            <person name="Chertkov O."/>
            <person name="Han C."/>
            <person name="Brettin T."/>
            <person name="Detter J.C."/>
            <person name="Wahrenburg C."/>
            <person name="Rohde M."/>
            <person name="Pukall R."/>
            <person name="Goker M."/>
            <person name="Bristow J."/>
            <person name="Eisen J.A."/>
            <person name="Markowitz V."/>
            <person name="Hugenholtz P."/>
            <person name="Klenk H.P."/>
            <person name="Kyrpides N.C."/>
        </authorList>
    </citation>
    <scope>NUCLEOTIDE SEQUENCE [LARGE SCALE GENOMIC DNA]</scope>
    <source>
        <strain evidence="12">ATCC 27009 / DSM 446 / BCRC 14685 / JCM 5260 / KCTC 1825 / NBRC 15652 / NCIMB 11725 / NRRL B-14509 / 104-IA</strain>
    </source>
</reference>
<dbReference type="RefSeq" id="WP_012809801.1">
    <property type="nucleotide sequence ID" value="NC_013205.1"/>
</dbReference>
<dbReference type="GO" id="GO:0005524">
    <property type="term" value="F:ATP binding"/>
    <property type="evidence" value="ECO:0007669"/>
    <property type="project" value="UniProtKB-KW"/>
</dbReference>
<dbReference type="HOGENOM" id="CLU_087829_3_0_9"/>
<evidence type="ECO:0000256" key="6">
    <source>
        <dbReference type="ARBA" id="ARBA00022723"/>
    </source>
</evidence>
<keyword evidence="12" id="KW-1185">Reference proteome</keyword>
<dbReference type="KEGG" id="aac:Aaci_0369"/>
<evidence type="ECO:0000256" key="1">
    <source>
        <dbReference type="ARBA" id="ARBA00004496"/>
    </source>
</evidence>
<gene>
    <name evidence="11" type="ordered locus">Aaci_0369</name>
</gene>
<accession>C8WRZ4</accession>
<proteinExistence type="inferred from homology"/>
<evidence type="ECO:0000313" key="12">
    <source>
        <dbReference type="Proteomes" id="UP000001917"/>
    </source>
</evidence>
<evidence type="ECO:0000256" key="3">
    <source>
        <dbReference type="ARBA" id="ARBA00019010"/>
    </source>
</evidence>
<dbReference type="SUPFAM" id="SSF52540">
    <property type="entry name" value="P-loop containing nucleoside triphosphate hydrolases"/>
    <property type="match status" value="1"/>
</dbReference>
<evidence type="ECO:0000256" key="9">
    <source>
        <dbReference type="ARBA" id="ARBA00022842"/>
    </source>
</evidence>
<dbReference type="eggNOG" id="COG0802">
    <property type="taxonomic scope" value="Bacteria"/>
</dbReference>
<dbReference type="NCBIfam" id="TIGR00150">
    <property type="entry name" value="T6A_YjeE"/>
    <property type="match status" value="1"/>
</dbReference>
<keyword evidence="7" id="KW-0547">Nucleotide-binding</keyword>
<organism evidence="11 12">
    <name type="scientific">Alicyclobacillus acidocaldarius subsp. acidocaldarius (strain ATCC 27009 / DSM 446 / BCRC 14685 / JCM 5260 / KCTC 1825 / NBRC 15652 / NCIMB 11725 / NRRL B-14509 / 104-IA)</name>
    <name type="common">Bacillus acidocaldarius</name>
    <dbReference type="NCBI Taxonomy" id="521098"/>
    <lineage>
        <taxon>Bacteria</taxon>
        <taxon>Bacillati</taxon>
        <taxon>Bacillota</taxon>
        <taxon>Bacilli</taxon>
        <taxon>Bacillales</taxon>
        <taxon>Alicyclobacillaceae</taxon>
        <taxon>Alicyclobacillus</taxon>
    </lineage>
</organism>
<sequence length="161" mass="17866">MEAHEWRVDDEMEMKRLGERLGALLAPGDVVLLEGPMGAGKTTFAAGVGMGAGVTQPMTSPTYVLRQEHRGRFRVAHYDLYRLYADPERQETLDLEGVWALGLDDDLAGGAILLIEWPGPLAEEMEAYLRIILRPEGATRTVRAEAFGKRPESILKEWTAS</sequence>
<dbReference type="PANTHER" id="PTHR33540">
    <property type="entry name" value="TRNA THREONYLCARBAMOYLADENOSINE BIOSYNTHESIS PROTEIN TSAE"/>
    <property type="match status" value="1"/>
</dbReference>
<keyword evidence="9" id="KW-0460">Magnesium</keyword>
<dbReference type="Proteomes" id="UP000001917">
    <property type="component" value="Chromosome"/>
</dbReference>
<dbReference type="EMBL" id="CP001727">
    <property type="protein sequence ID" value="ACV57428.1"/>
    <property type="molecule type" value="Genomic_DNA"/>
</dbReference>
<evidence type="ECO:0000256" key="7">
    <source>
        <dbReference type="ARBA" id="ARBA00022741"/>
    </source>
</evidence>
<dbReference type="InterPro" id="IPR003442">
    <property type="entry name" value="T6A_TsaE"/>
</dbReference>
<comment type="subcellular location">
    <subcellularLocation>
        <location evidence="1">Cytoplasm</location>
    </subcellularLocation>
</comment>
<reference evidence="12" key="1">
    <citation type="submission" date="2009-09" db="EMBL/GenBank/DDBJ databases">
        <title>The complete chromosome of Alicyclobacillus acidocaldarius subsp. acidocaldarius DSM 446.</title>
        <authorList>
            <consortium name="US DOE Joint Genome Institute (JGI-PGF)"/>
            <person name="Lucas S."/>
            <person name="Copeland A."/>
            <person name="Lapidus A."/>
            <person name="Glavina del Rio T."/>
            <person name="Dalin E."/>
            <person name="Tice H."/>
            <person name="Bruce D."/>
            <person name="Goodwin L."/>
            <person name="Pitluck S."/>
            <person name="Kyrpides N."/>
            <person name="Mavromatis K."/>
            <person name="Ivanova N."/>
            <person name="Ovchinnikova G."/>
            <person name="Chertkov O."/>
            <person name="Sims D."/>
            <person name="Brettin T."/>
            <person name="Detter J.C."/>
            <person name="Han C."/>
            <person name="Larimer F."/>
            <person name="Land M."/>
            <person name="Hauser L."/>
            <person name="Markowitz V."/>
            <person name="Cheng J.-F."/>
            <person name="Hugenholtz P."/>
            <person name="Woyke T."/>
            <person name="Wu D."/>
            <person name="Pukall R."/>
            <person name="Klenk H.-P."/>
            <person name="Eisen J.A."/>
        </authorList>
    </citation>
    <scope>NUCLEOTIDE SEQUENCE [LARGE SCALE GENOMIC DNA]</scope>
    <source>
        <strain evidence="12">ATCC 27009 / DSM 446 / BCRC 14685 / JCM 5260 / KCTC 1825 / NBRC 15652 / NCIMB 11725 / NRRL B-14509 / 104-IA</strain>
    </source>
</reference>
<evidence type="ECO:0000313" key="11">
    <source>
        <dbReference type="EMBL" id="ACV57428.1"/>
    </source>
</evidence>
<dbReference type="InterPro" id="IPR027417">
    <property type="entry name" value="P-loop_NTPase"/>
</dbReference>
<evidence type="ECO:0000256" key="10">
    <source>
        <dbReference type="ARBA" id="ARBA00032441"/>
    </source>
</evidence>